<comment type="caution">
    <text evidence="7">The sequence shown here is derived from an EMBL/GenBank/DDBJ whole genome shotgun (WGS) entry which is preliminary data.</text>
</comment>
<dbReference type="RefSeq" id="WP_058353960.1">
    <property type="nucleotide sequence ID" value="NZ_CABMMD010000198.1"/>
</dbReference>
<dbReference type="SUPFAM" id="SSF46548">
    <property type="entry name" value="alpha-helical ferredoxin"/>
    <property type="match status" value="1"/>
</dbReference>
<dbReference type="InterPro" id="IPR017896">
    <property type="entry name" value="4Fe4S_Fe-S-bd"/>
</dbReference>
<organism evidence="7 8">
    <name type="scientific">Acetivibrio ethanolgignens</name>
    <dbReference type="NCBI Taxonomy" id="290052"/>
    <lineage>
        <taxon>Bacteria</taxon>
        <taxon>Bacillati</taxon>
        <taxon>Bacillota</taxon>
        <taxon>Clostridia</taxon>
        <taxon>Eubacteriales</taxon>
        <taxon>Oscillospiraceae</taxon>
        <taxon>Acetivibrio</taxon>
    </lineage>
</organism>
<dbReference type="AlphaFoldDB" id="A0A0V8QB25"/>
<accession>A0A0V8QB25</accession>
<dbReference type="PROSITE" id="PS51379">
    <property type="entry name" value="4FE4S_FER_2"/>
    <property type="match status" value="2"/>
</dbReference>
<protein>
    <submittedName>
        <fullName evidence="7">[Fe-S]-binding protein</fullName>
    </submittedName>
</protein>
<gene>
    <name evidence="7" type="ORF">ASU35_14995</name>
</gene>
<dbReference type="InterPro" id="IPR004017">
    <property type="entry name" value="Cys_rich_dom"/>
</dbReference>
<reference evidence="7 8" key="1">
    <citation type="submission" date="2015-11" db="EMBL/GenBank/DDBJ databases">
        <title>Butyribacter intestini gen. nov., sp. nov., a butyric acid-producing bacterium of the family Lachnospiraceae isolated from the human faeces.</title>
        <authorList>
            <person name="Zou Y."/>
            <person name="Xue W."/>
            <person name="Luo G."/>
            <person name="Lv M."/>
        </authorList>
    </citation>
    <scope>NUCLEOTIDE SEQUENCE [LARGE SCALE GENOMIC DNA]</scope>
    <source>
        <strain evidence="7 8">ACET-33324</strain>
    </source>
</reference>
<dbReference type="EMBL" id="LNAM01000198">
    <property type="protein sequence ID" value="KSV57803.1"/>
    <property type="molecule type" value="Genomic_DNA"/>
</dbReference>
<keyword evidence="1" id="KW-0004">4Fe-4S</keyword>
<dbReference type="Gene3D" id="1.10.1060.10">
    <property type="entry name" value="Alpha-helical ferredoxin"/>
    <property type="match status" value="1"/>
</dbReference>
<evidence type="ECO:0000256" key="1">
    <source>
        <dbReference type="ARBA" id="ARBA00022485"/>
    </source>
</evidence>
<dbReference type="PROSITE" id="PS00198">
    <property type="entry name" value="4FE4S_FER_1"/>
    <property type="match status" value="1"/>
</dbReference>
<evidence type="ECO:0000313" key="8">
    <source>
        <dbReference type="Proteomes" id="UP000054874"/>
    </source>
</evidence>
<evidence type="ECO:0000256" key="4">
    <source>
        <dbReference type="ARBA" id="ARBA00023004"/>
    </source>
</evidence>
<dbReference type="Pfam" id="PF13187">
    <property type="entry name" value="Fer4_9"/>
    <property type="match status" value="1"/>
</dbReference>
<dbReference type="GO" id="GO:0051539">
    <property type="term" value="F:4 iron, 4 sulfur cluster binding"/>
    <property type="evidence" value="ECO:0007669"/>
    <property type="project" value="UniProtKB-KW"/>
</dbReference>
<evidence type="ECO:0000259" key="6">
    <source>
        <dbReference type="PROSITE" id="PS51379"/>
    </source>
</evidence>
<dbReference type="InterPro" id="IPR009051">
    <property type="entry name" value="Helical_ferredxn"/>
</dbReference>
<dbReference type="GO" id="GO:0005886">
    <property type="term" value="C:plasma membrane"/>
    <property type="evidence" value="ECO:0007669"/>
    <property type="project" value="TreeGrafter"/>
</dbReference>
<evidence type="ECO:0000313" key="7">
    <source>
        <dbReference type="EMBL" id="KSV57803.1"/>
    </source>
</evidence>
<dbReference type="STRING" id="290052.ASU35_14995"/>
<keyword evidence="3" id="KW-0560">Oxidoreductase</keyword>
<dbReference type="PANTHER" id="PTHR43255">
    <property type="entry name" value="IRON-SULFUR-BINDING OXIDOREDUCTASE FADF-RELATED-RELATED"/>
    <property type="match status" value="1"/>
</dbReference>
<keyword evidence="8" id="KW-1185">Reference proteome</keyword>
<evidence type="ECO:0000256" key="5">
    <source>
        <dbReference type="ARBA" id="ARBA00023014"/>
    </source>
</evidence>
<dbReference type="InterPro" id="IPR051460">
    <property type="entry name" value="HdrC_iron-sulfur_subunit"/>
</dbReference>
<keyword evidence="4" id="KW-0408">Iron</keyword>
<dbReference type="PANTHER" id="PTHR43255:SF1">
    <property type="entry name" value="IRON-SULFUR-BINDING OXIDOREDUCTASE FADF-RELATED"/>
    <property type="match status" value="1"/>
</dbReference>
<evidence type="ECO:0000256" key="2">
    <source>
        <dbReference type="ARBA" id="ARBA00022723"/>
    </source>
</evidence>
<dbReference type="Proteomes" id="UP000054874">
    <property type="component" value="Unassembled WGS sequence"/>
</dbReference>
<dbReference type="OrthoDB" id="9773828at2"/>
<dbReference type="Pfam" id="PF02754">
    <property type="entry name" value="CCG"/>
    <property type="match status" value="1"/>
</dbReference>
<keyword evidence="2" id="KW-0479">Metal-binding</keyword>
<keyword evidence="5" id="KW-0411">Iron-sulfur</keyword>
<sequence length="317" mass="36395">MEEKDKNELQCVHCHICRKHCPFLTKYQMDIGDIQKLNKLAYHCFLCGKCSEVCPENIDGRELILNMRRKQMGKNYGMLLWEKKNYLFRNYRHALSGAVLFTGCNFPSFYPKTTKILTQLLKERAGIGVVYDCCGKPVSDLGMERQEKIIINQLENRLKKENISELIMLCPNCYVYLKDKLKVRIVSIYEKLKELGIERKMAGEGYIFPPCPDREKQEWLMQIEPFFENKCELVTDVNCCGLGGCAGIKEPELAKGFTDKLGDRRCEKIYVYCGSCAGKLAKGGCENIQHVLPVILGTGELPDIKKSMVNRIKTKFI</sequence>
<proteinExistence type="predicted"/>
<evidence type="ECO:0000256" key="3">
    <source>
        <dbReference type="ARBA" id="ARBA00023002"/>
    </source>
</evidence>
<name>A0A0V8QB25_9FIRM</name>
<dbReference type="GO" id="GO:0046872">
    <property type="term" value="F:metal ion binding"/>
    <property type="evidence" value="ECO:0007669"/>
    <property type="project" value="UniProtKB-KW"/>
</dbReference>
<dbReference type="GO" id="GO:0016491">
    <property type="term" value="F:oxidoreductase activity"/>
    <property type="evidence" value="ECO:0007669"/>
    <property type="project" value="UniProtKB-KW"/>
</dbReference>
<feature type="domain" description="4Fe-4S ferredoxin-type" evidence="6">
    <location>
        <begin position="33"/>
        <end position="58"/>
    </location>
</feature>
<dbReference type="InterPro" id="IPR017900">
    <property type="entry name" value="4Fe4S_Fe_S_CS"/>
</dbReference>
<feature type="domain" description="4Fe-4S ferredoxin-type" evidence="6">
    <location>
        <begin position="1"/>
        <end position="32"/>
    </location>
</feature>